<gene>
    <name evidence="1" type="ORF">FB558_5026</name>
</gene>
<accession>A0A543DIW4</accession>
<evidence type="ECO:0000313" key="1">
    <source>
        <dbReference type="EMBL" id="TQM09274.1"/>
    </source>
</evidence>
<dbReference type="Proteomes" id="UP000315677">
    <property type="component" value="Unassembled WGS sequence"/>
</dbReference>
<protein>
    <submittedName>
        <fullName evidence="1">Uncharacterized protein</fullName>
    </submittedName>
</protein>
<reference evidence="1 2" key="1">
    <citation type="submission" date="2019-06" db="EMBL/GenBank/DDBJ databases">
        <title>Sequencing the genomes of 1000 actinobacteria strains.</title>
        <authorList>
            <person name="Klenk H.-P."/>
        </authorList>
    </citation>
    <scope>NUCLEOTIDE SEQUENCE [LARGE SCALE GENOMIC DNA]</scope>
    <source>
        <strain evidence="1 2">DSM 45301</strain>
    </source>
</reference>
<evidence type="ECO:0000313" key="2">
    <source>
        <dbReference type="Proteomes" id="UP000315677"/>
    </source>
</evidence>
<sequence>MTHRSRLEVAIDDASGRLLATAAIDLADPVVARAALHIETCRVPPGIRARLVDAVLDVPEVAARPHLQVALPLGDTEILDRVRERCECIQTRAAGVTCLVEADIRPARPAGTGGRAGT</sequence>
<dbReference type="RefSeq" id="WP_142057342.1">
    <property type="nucleotide sequence ID" value="NZ_VFPA01000003.1"/>
</dbReference>
<keyword evidence="2" id="KW-1185">Reference proteome</keyword>
<proteinExistence type="predicted"/>
<name>A0A543DIW4_9PSEU</name>
<dbReference type="OrthoDB" id="5188842at2"/>
<dbReference type="AlphaFoldDB" id="A0A543DIW4"/>
<comment type="caution">
    <text evidence="1">The sequence shown here is derived from an EMBL/GenBank/DDBJ whole genome shotgun (WGS) entry which is preliminary data.</text>
</comment>
<organism evidence="1 2">
    <name type="scientific">Pseudonocardia kunmingensis</name>
    <dbReference type="NCBI Taxonomy" id="630975"/>
    <lineage>
        <taxon>Bacteria</taxon>
        <taxon>Bacillati</taxon>
        <taxon>Actinomycetota</taxon>
        <taxon>Actinomycetes</taxon>
        <taxon>Pseudonocardiales</taxon>
        <taxon>Pseudonocardiaceae</taxon>
        <taxon>Pseudonocardia</taxon>
    </lineage>
</organism>
<dbReference type="EMBL" id="VFPA01000003">
    <property type="protein sequence ID" value="TQM09274.1"/>
    <property type="molecule type" value="Genomic_DNA"/>
</dbReference>